<dbReference type="AlphaFoldDB" id="A0A182VT98"/>
<protein>
    <submittedName>
        <fullName evidence="3">Endo/exonuclease/phosphatase domain-containing protein</fullName>
    </submittedName>
</protein>
<dbReference type="GO" id="GO:0003824">
    <property type="term" value="F:catalytic activity"/>
    <property type="evidence" value="ECO:0007669"/>
    <property type="project" value="InterPro"/>
</dbReference>
<dbReference type="SUPFAM" id="SSF56219">
    <property type="entry name" value="DNase I-like"/>
    <property type="match status" value="1"/>
</dbReference>
<dbReference type="Pfam" id="PF14529">
    <property type="entry name" value="Exo_endo_phos_2"/>
    <property type="match status" value="1"/>
</dbReference>
<accession>A0A182VT98</accession>
<dbReference type="PANTHER" id="PTHR33273:SF2">
    <property type="entry name" value="ENDONUCLEASE_EXONUCLEASE_PHOSPHATASE DOMAIN-CONTAINING PROTEIN"/>
    <property type="match status" value="1"/>
</dbReference>
<dbReference type="InterPro" id="IPR036691">
    <property type="entry name" value="Endo/exonu/phosph_ase_sf"/>
</dbReference>
<reference evidence="3" key="2">
    <citation type="submission" date="2020-05" db="UniProtKB">
        <authorList>
            <consortium name="EnsemblMetazoa"/>
        </authorList>
    </citation>
    <scope>IDENTIFICATION</scope>
    <source>
        <strain evidence="3">MINIMUS1</strain>
    </source>
</reference>
<dbReference type="STRING" id="112268.A0A182VT98"/>
<evidence type="ECO:0000313" key="3">
    <source>
        <dbReference type="EnsemblMetazoa" id="AMIN001289-PA"/>
    </source>
</evidence>
<organism evidence="3 4">
    <name type="scientific">Anopheles minimus</name>
    <dbReference type="NCBI Taxonomy" id="112268"/>
    <lineage>
        <taxon>Eukaryota</taxon>
        <taxon>Metazoa</taxon>
        <taxon>Ecdysozoa</taxon>
        <taxon>Arthropoda</taxon>
        <taxon>Hexapoda</taxon>
        <taxon>Insecta</taxon>
        <taxon>Pterygota</taxon>
        <taxon>Neoptera</taxon>
        <taxon>Endopterygota</taxon>
        <taxon>Diptera</taxon>
        <taxon>Nematocera</taxon>
        <taxon>Culicoidea</taxon>
        <taxon>Culicidae</taxon>
        <taxon>Anophelinae</taxon>
        <taxon>Anopheles</taxon>
    </lineage>
</organism>
<sequence>MDPNAQVERVPRGKQNNATKAPKSGAITTPQKIYRQPAQDKLDKLRASLEEQEEEHEKSQFFHIGHFHFFAAYCSRQARDADSSTNELRRDLRILTRSTNKFIIAGDLNARHQDWGNARANKNGAILREDAQAGLYGVVFPFQPTFANGRHNTTLDIFLTNPWETVSMFLLR</sequence>
<evidence type="ECO:0000256" key="1">
    <source>
        <dbReference type="SAM" id="MobiDB-lite"/>
    </source>
</evidence>
<keyword evidence="4" id="KW-1185">Reference proteome</keyword>
<dbReference type="Gene3D" id="3.60.10.10">
    <property type="entry name" value="Endonuclease/exonuclease/phosphatase"/>
    <property type="match status" value="1"/>
</dbReference>
<dbReference type="VEuPathDB" id="VectorBase:AMIN001289"/>
<evidence type="ECO:0000259" key="2">
    <source>
        <dbReference type="Pfam" id="PF14529"/>
    </source>
</evidence>
<dbReference type="Proteomes" id="UP000075920">
    <property type="component" value="Unassembled WGS sequence"/>
</dbReference>
<name>A0A182VT98_9DIPT</name>
<feature type="domain" description="Endonuclease/exonuclease/phosphatase" evidence="2">
    <location>
        <begin position="68"/>
        <end position="164"/>
    </location>
</feature>
<dbReference type="PANTHER" id="PTHR33273">
    <property type="entry name" value="DOMAIN-CONTAINING PROTEIN, PUTATIVE-RELATED"/>
    <property type="match status" value="1"/>
</dbReference>
<reference evidence="4" key="1">
    <citation type="submission" date="2013-03" db="EMBL/GenBank/DDBJ databases">
        <title>The Genome Sequence of Anopheles minimus MINIMUS1.</title>
        <authorList>
            <consortium name="The Broad Institute Genomics Platform"/>
            <person name="Neafsey D.E."/>
            <person name="Walton C."/>
            <person name="Walker B."/>
            <person name="Young S.K."/>
            <person name="Zeng Q."/>
            <person name="Gargeya S."/>
            <person name="Fitzgerald M."/>
            <person name="Haas B."/>
            <person name="Abouelleil A."/>
            <person name="Allen A.W."/>
            <person name="Alvarado L."/>
            <person name="Arachchi H.M."/>
            <person name="Berlin A.M."/>
            <person name="Chapman S.B."/>
            <person name="Gainer-Dewar J."/>
            <person name="Goldberg J."/>
            <person name="Griggs A."/>
            <person name="Gujja S."/>
            <person name="Hansen M."/>
            <person name="Howarth C."/>
            <person name="Imamovic A."/>
            <person name="Ireland A."/>
            <person name="Larimer J."/>
            <person name="McCowan C."/>
            <person name="Murphy C."/>
            <person name="Pearson M."/>
            <person name="Poon T.W."/>
            <person name="Priest M."/>
            <person name="Roberts A."/>
            <person name="Saif S."/>
            <person name="Shea T."/>
            <person name="Sisk P."/>
            <person name="Sykes S."/>
            <person name="Wortman J."/>
            <person name="Nusbaum C."/>
            <person name="Birren B."/>
        </authorList>
    </citation>
    <scope>NUCLEOTIDE SEQUENCE [LARGE SCALE GENOMIC DNA]</scope>
    <source>
        <strain evidence="4">MINIMUS1</strain>
    </source>
</reference>
<dbReference type="InterPro" id="IPR005135">
    <property type="entry name" value="Endo/exonuclease/phosphatase"/>
</dbReference>
<dbReference type="EnsemblMetazoa" id="AMIN001289-RA">
    <property type="protein sequence ID" value="AMIN001289-PA"/>
    <property type="gene ID" value="AMIN001289"/>
</dbReference>
<proteinExistence type="predicted"/>
<evidence type="ECO:0000313" key="4">
    <source>
        <dbReference type="Proteomes" id="UP000075920"/>
    </source>
</evidence>
<feature type="region of interest" description="Disordered" evidence="1">
    <location>
        <begin position="1"/>
        <end position="36"/>
    </location>
</feature>